<name>A0AAV4NPS4_CAEEX</name>
<comment type="caution">
    <text evidence="1">The sequence shown here is derived from an EMBL/GenBank/DDBJ whole genome shotgun (WGS) entry which is preliminary data.</text>
</comment>
<keyword evidence="2" id="KW-1185">Reference proteome</keyword>
<sequence>MIKNCEEKSPIRSSNADFRFSVTTIDVMKLGKKVKIVVGGVVIPTGTVASLVTGGITETPGVAQGDIPEVNLVVGEHDLPTDGENPHDPWHHGIIRHYACDPKPDHPNRVCLIVYHYPQNRCVACTLQFVAQYSEPYHKKKLMSEHDVHVTHLCTSRTCEKRVRGGLLNTTTVLFVDLVLH</sequence>
<evidence type="ECO:0000313" key="1">
    <source>
        <dbReference type="EMBL" id="GIX86776.1"/>
    </source>
</evidence>
<proteinExistence type="predicted"/>
<organism evidence="1 2">
    <name type="scientific">Caerostris extrusa</name>
    <name type="common">Bark spider</name>
    <name type="synonym">Caerostris bankana</name>
    <dbReference type="NCBI Taxonomy" id="172846"/>
    <lineage>
        <taxon>Eukaryota</taxon>
        <taxon>Metazoa</taxon>
        <taxon>Ecdysozoa</taxon>
        <taxon>Arthropoda</taxon>
        <taxon>Chelicerata</taxon>
        <taxon>Arachnida</taxon>
        <taxon>Araneae</taxon>
        <taxon>Araneomorphae</taxon>
        <taxon>Entelegynae</taxon>
        <taxon>Araneoidea</taxon>
        <taxon>Araneidae</taxon>
        <taxon>Caerostris</taxon>
    </lineage>
</organism>
<protein>
    <submittedName>
        <fullName evidence="1">Uncharacterized protein</fullName>
    </submittedName>
</protein>
<dbReference type="AlphaFoldDB" id="A0AAV4NPS4"/>
<dbReference type="Proteomes" id="UP001054945">
    <property type="component" value="Unassembled WGS sequence"/>
</dbReference>
<accession>A0AAV4NPS4</accession>
<gene>
    <name evidence="1" type="ORF">CEXT_106421</name>
</gene>
<reference evidence="1 2" key="1">
    <citation type="submission" date="2021-06" db="EMBL/GenBank/DDBJ databases">
        <title>Caerostris extrusa draft genome.</title>
        <authorList>
            <person name="Kono N."/>
            <person name="Arakawa K."/>
        </authorList>
    </citation>
    <scope>NUCLEOTIDE SEQUENCE [LARGE SCALE GENOMIC DNA]</scope>
</reference>
<evidence type="ECO:0000313" key="2">
    <source>
        <dbReference type="Proteomes" id="UP001054945"/>
    </source>
</evidence>
<dbReference type="EMBL" id="BPLR01003616">
    <property type="protein sequence ID" value="GIX86776.1"/>
    <property type="molecule type" value="Genomic_DNA"/>
</dbReference>